<proteinExistence type="predicted"/>
<comment type="caution">
    <text evidence="4">The sequence shown here is derived from an EMBL/GenBank/DDBJ whole genome shotgun (WGS) entry which is preliminary data.</text>
</comment>
<evidence type="ECO:0000259" key="3">
    <source>
        <dbReference type="SMART" id="SM00079"/>
    </source>
</evidence>
<accession>A0ABS2G495</accession>
<protein>
    <submittedName>
        <fullName evidence="4">Transporter substrate-binding domain-containing protein</fullName>
    </submittedName>
</protein>
<keyword evidence="5" id="KW-1185">Reference proteome</keyword>
<dbReference type="Gene3D" id="3.40.190.10">
    <property type="entry name" value="Periplasmic binding protein-like II"/>
    <property type="match status" value="2"/>
</dbReference>
<dbReference type="Pfam" id="PF00497">
    <property type="entry name" value="SBP_bac_3"/>
    <property type="match status" value="1"/>
</dbReference>
<organism evidence="4 5">
    <name type="scientific">Fusobacterium mortiferum</name>
    <dbReference type="NCBI Taxonomy" id="850"/>
    <lineage>
        <taxon>Bacteria</taxon>
        <taxon>Fusobacteriati</taxon>
        <taxon>Fusobacteriota</taxon>
        <taxon>Fusobacteriia</taxon>
        <taxon>Fusobacteriales</taxon>
        <taxon>Fusobacteriaceae</taxon>
        <taxon>Fusobacterium</taxon>
    </lineage>
</organism>
<gene>
    <name evidence="4" type="ORF">H6A04_11410</name>
</gene>
<reference evidence="4 5" key="1">
    <citation type="journal article" date="2021" name="Sci. Rep.">
        <title>The distribution of antibiotic resistance genes in chicken gut microbiota commensals.</title>
        <authorList>
            <person name="Juricova H."/>
            <person name="Matiasovicova J."/>
            <person name="Kubasova T."/>
            <person name="Cejkova D."/>
            <person name="Rychlik I."/>
        </authorList>
    </citation>
    <scope>NUCLEOTIDE SEQUENCE [LARGE SCALE GENOMIC DNA]</scope>
    <source>
        <strain evidence="4 5">An425</strain>
    </source>
</reference>
<sequence>MKSIYNFLKIMLFIFCCFNTFGAEKVYKIATDINFPPFEFRDKNGNLKGIDIELLEALSKDQNFKYELLELGFYESLKALNSGEVDAIFSAMAITEERKEKYDFSSPYIETGIILAVEKNSPIKSYKDLKGKIVTAKRGTIGSKFVAELAQKYKFQVMYLEDSLNLVNDVAKRLSHACFEDSAFIKYNIANGINIKTPIKEEKITECGVMVLKGENKELIEKINNGLVNLRANGVYDKIIAKYLNN</sequence>
<dbReference type="PANTHER" id="PTHR35936">
    <property type="entry name" value="MEMBRANE-BOUND LYTIC MUREIN TRANSGLYCOSYLASE F"/>
    <property type="match status" value="1"/>
</dbReference>
<dbReference type="SMART" id="SM00079">
    <property type="entry name" value="PBPe"/>
    <property type="match status" value="1"/>
</dbReference>
<evidence type="ECO:0000259" key="2">
    <source>
        <dbReference type="SMART" id="SM00062"/>
    </source>
</evidence>
<evidence type="ECO:0000313" key="4">
    <source>
        <dbReference type="EMBL" id="MBM6876239.1"/>
    </source>
</evidence>
<feature type="domain" description="Solute-binding protein family 3/N-terminal" evidence="2">
    <location>
        <begin position="26"/>
        <end position="246"/>
    </location>
</feature>
<dbReference type="SMART" id="SM00062">
    <property type="entry name" value="PBPb"/>
    <property type="match status" value="1"/>
</dbReference>
<dbReference type="InterPro" id="IPR001320">
    <property type="entry name" value="Iontro_rcpt_C"/>
</dbReference>
<evidence type="ECO:0000313" key="5">
    <source>
        <dbReference type="Proteomes" id="UP000728968"/>
    </source>
</evidence>
<dbReference type="InterPro" id="IPR001638">
    <property type="entry name" value="Solute-binding_3/MltF_N"/>
</dbReference>
<feature type="domain" description="Ionotropic glutamate receptor C-terminal" evidence="3">
    <location>
        <begin position="26"/>
        <end position="246"/>
    </location>
</feature>
<dbReference type="EMBL" id="JACJLT010000237">
    <property type="protein sequence ID" value="MBM6876239.1"/>
    <property type="molecule type" value="Genomic_DNA"/>
</dbReference>
<dbReference type="Proteomes" id="UP000728968">
    <property type="component" value="Unassembled WGS sequence"/>
</dbReference>
<dbReference type="PANTHER" id="PTHR35936:SF38">
    <property type="entry name" value="GLUTAMINE-BINDING PERIPLASMIC PROTEIN"/>
    <property type="match status" value="1"/>
</dbReference>
<dbReference type="RefSeq" id="WP_204716854.1">
    <property type="nucleotide sequence ID" value="NZ_JACJLT010000237.1"/>
</dbReference>
<evidence type="ECO:0000256" key="1">
    <source>
        <dbReference type="ARBA" id="ARBA00022729"/>
    </source>
</evidence>
<keyword evidence="1" id="KW-0732">Signal</keyword>
<name>A0ABS2G495_FUSMR</name>
<dbReference type="SUPFAM" id="SSF53850">
    <property type="entry name" value="Periplasmic binding protein-like II"/>
    <property type="match status" value="1"/>
</dbReference>